<organism evidence="2 3">
    <name type="scientific">Glycomyces paridis</name>
    <dbReference type="NCBI Taxonomy" id="2126555"/>
    <lineage>
        <taxon>Bacteria</taxon>
        <taxon>Bacillati</taxon>
        <taxon>Actinomycetota</taxon>
        <taxon>Actinomycetes</taxon>
        <taxon>Glycomycetales</taxon>
        <taxon>Glycomycetaceae</taxon>
        <taxon>Glycomyces</taxon>
    </lineage>
</organism>
<proteinExistence type="predicted"/>
<sequence length="63" mass="6986">MMAKLDGWHHNRRGWTCPLCQADKELPWALASLVFLAIGLLLGALCIGLALFDALPAWLTEPR</sequence>
<name>A0A4S8PQ29_9ACTN</name>
<protein>
    <submittedName>
        <fullName evidence="2">Uncharacterized protein</fullName>
    </submittedName>
</protein>
<feature type="transmembrane region" description="Helical" evidence="1">
    <location>
        <begin position="28"/>
        <end position="55"/>
    </location>
</feature>
<dbReference type="Proteomes" id="UP000305792">
    <property type="component" value="Unassembled WGS sequence"/>
</dbReference>
<keyword evidence="1" id="KW-0472">Membrane</keyword>
<dbReference type="AlphaFoldDB" id="A0A4S8PQ29"/>
<gene>
    <name evidence="2" type="ORF">E9998_04640</name>
</gene>
<keyword evidence="3" id="KW-1185">Reference proteome</keyword>
<evidence type="ECO:0000313" key="3">
    <source>
        <dbReference type="Proteomes" id="UP000305792"/>
    </source>
</evidence>
<evidence type="ECO:0000313" key="2">
    <source>
        <dbReference type="EMBL" id="THV30679.1"/>
    </source>
</evidence>
<keyword evidence="1" id="KW-0812">Transmembrane</keyword>
<evidence type="ECO:0000256" key="1">
    <source>
        <dbReference type="SAM" id="Phobius"/>
    </source>
</evidence>
<comment type="caution">
    <text evidence="2">The sequence shown here is derived from an EMBL/GenBank/DDBJ whole genome shotgun (WGS) entry which is preliminary data.</text>
</comment>
<keyword evidence="1" id="KW-1133">Transmembrane helix</keyword>
<dbReference type="RefSeq" id="WP_136528543.1">
    <property type="nucleotide sequence ID" value="NZ_STGX01000003.1"/>
</dbReference>
<reference evidence="2 3" key="1">
    <citation type="journal article" date="2018" name="Int. J. Syst. Evol. Microbiol.">
        <title>Glycomyces paridis sp. nov., isolated from the medicinal plant Paris polyphylla.</title>
        <authorList>
            <person name="Fang X.M."/>
            <person name="Bai J.L."/>
            <person name="Su J."/>
            <person name="Zhao L.L."/>
            <person name="Liu H.Y."/>
            <person name="Ma B.P."/>
            <person name="Zhang Y.Q."/>
            <person name="Yu L.Y."/>
        </authorList>
    </citation>
    <scope>NUCLEOTIDE SEQUENCE [LARGE SCALE GENOMIC DNA]</scope>
    <source>
        <strain evidence="2 3">CPCC 204357</strain>
    </source>
</reference>
<dbReference type="EMBL" id="STGX01000003">
    <property type="protein sequence ID" value="THV30679.1"/>
    <property type="molecule type" value="Genomic_DNA"/>
</dbReference>
<accession>A0A4S8PQ29</accession>